<dbReference type="SUPFAM" id="SSF47413">
    <property type="entry name" value="lambda repressor-like DNA-binding domains"/>
    <property type="match status" value="1"/>
</dbReference>
<feature type="domain" description="HTH cro/C1-type" evidence="2">
    <location>
        <begin position="5"/>
        <end position="59"/>
    </location>
</feature>
<sequence>MEHKIKQIRKKHGDTLKELAKKINYDYSNLSKIERGIYDPSLNLLKKISNIYNVDLQCLLELDQNDYCPVDEKDFIHDISLNSKELLKKYNLILDGKPATPDELELIIQIIRKLRETLEKTK</sequence>
<evidence type="ECO:0000313" key="4">
    <source>
        <dbReference type="Proteomes" id="UP000501374"/>
    </source>
</evidence>
<evidence type="ECO:0000259" key="2">
    <source>
        <dbReference type="PROSITE" id="PS50943"/>
    </source>
</evidence>
<proteinExistence type="predicted"/>
<gene>
    <name evidence="3" type="ORF">EVG22_31375</name>
</gene>
<dbReference type="Pfam" id="PF01381">
    <property type="entry name" value="HTH_3"/>
    <property type="match status" value="1"/>
</dbReference>
<dbReference type="EMBL" id="CP035727">
    <property type="protein sequence ID" value="QIW22473.1"/>
    <property type="molecule type" value="Genomic_DNA"/>
</dbReference>
<dbReference type="SMART" id="SM00530">
    <property type="entry name" value="HTH_XRE"/>
    <property type="match status" value="1"/>
</dbReference>
<evidence type="ECO:0000256" key="1">
    <source>
        <dbReference type="ARBA" id="ARBA00023125"/>
    </source>
</evidence>
<dbReference type="PANTHER" id="PTHR46558">
    <property type="entry name" value="TRACRIPTIONAL REGULATORY PROTEIN-RELATED-RELATED"/>
    <property type="match status" value="1"/>
</dbReference>
<dbReference type="InterPro" id="IPR010982">
    <property type="entry name" value="Lambda_DNA-bd_dom_sf"/>
</dbReference>
<dbReference type="CDD" id="cd00093">
    <property type="entry name" value="HTH_XRE"/>
    <property type="match status" value="1"/>
</dbReference>
<dbReference type="GO" id="GO:0003677">
    <property type="term" value="F:DNA binding"/>
    <property type="evidence" value="ECO:0007669"/>
    <property type="project" value="UniProtKB-KW"/>
</dbReference>
<organism evidence="3 4">
    <name type="scientific">Bacillus thuringiensis serovar andalousiensis</name>
    <dbReference type="NCBI Taxonomy" id="257985"/>
    <lineage>
        <taxon>Bacteria</taxon>
        <taxon>Bacillati</taxon>
        <taxon>Bacillota</taxon>
        <taxon>Bacilli</taxon>
        <taxon>Bacillales</taxon>
        <taxon>Bacillaceae</taxon>
        <taxon>Bacillus</taxon>
        <taxon>Bacillus cereus group</taxon>
    </lineage>
</organism>
<dbReference type="Proteomes" id="UP000501374">
    <property type="component" value="Chromosome"/>
</dbReference>
<dbReference type="AlphaFoldDB" id="A0A6H0TPJ1"/>
<evidence type="ECO:0000313" key="3">
    <source>
        <dbReference type="EMBL" id="QIW22473.1"/>
    </source>
</evidence>
<dbReference type="PANTHER" id="PTHR46558:SF4">
    <property type="entry name" value="DNA-BIDING PHAGE PROTEIN"/>
    <property type="match status" value="1"/>
</dbReference>
<accession>A0A6H0TPJ1</accession>
<name>A0A6H0TPJ1_BACTU</name>
<dbReference type="Gene3D" id="1.10.260.40">
    <property type="entry name" value="lambda repressor-like DNA-binding domains"/>
    <property type="match status" value="1"/>
</dbReference>
<dbReference type="RefSeq" id="WP_172555963.1">
    <property type="nucleotide sequence ID" value="NZ_CP035727.2"/>
</dbReference>
<protein>
    <submittedName>
        <fullName evidence="3">Helix-turn-helix transcriptional regulator</fullName>
    </submittedName>
</protein>
<reference evidence="4" key="1">
    <citation type="submission" date="2019-02" db="EMBL/GenBank/DDBJ databases">
        <title>Structural and Functional analysis of Lanthipeptide from Bacillus thuringiensis serovar andalousiensis B23193.</title>
        <authorList>
            <person name="Andreeva J.V."/>
            <person name="Grigoreva A."/>
        </authorList>
    </citation>
    <scope>NUCLEOTIDE SEQUENCE [LARGE SCALE GENOMIC DNA]</scope>
    <source>
        <strain evidence="4">B23193</strain>
    </source>
</reference>
<dbReference type="PROSITE" id="PS50943">
    <property type="entry name" value="HTH_CROC1"/>
    <property type="match status" value="1"/>
</dbReference>
<dbReference type="InterPro" id="IPR001387">
    <property type="entry name" value="Cro/C1-type_HTH"/>
</dbReference>
<keyword evidence="1" id="KW-0238">DNA-binding</keyword>